<sequence length="192" mass="22072">MNNSDDISNAEILALFKSLFNQSSQAPSNSGPLLRVADPTRFSGQRDIAIIDAWILSMERYLSHYKIDPCNWISNAIHFLDGRAILWSVQEYVNPMQDILLEATDITQPKAIDHFIRHLKPQLFAKKFVAYLLMLLSLVVSPDPISPTSAFFHDPMDLSVITQNLFCEWCKRKGHIMDNFHTKAYATRQFER</sequence>
<evidence type="ECO:0000313" key="1">
    <source>
        <dbReference type="EMBL" id="CEP09092.1"/>
    </source>
</evidence>
<protein>
    <submittedName>
        <fullName evidence="1">Uncharacterized protein</fullName>
    </submittedName>
</protein>
<evidence type="ECO:0000313" key="2">
    <source>
        <dbReference type="Proteomes" id="UP000054107"/>
    </source>
</evidence>
<dbReference type="EMBL" id="LN721083">
    <property type="protein sequence ID" value="CEP09092.1"/>
    <property type="molecule type" value="Genomic_DNA"/>
</dbReference>
<organism evidence="1 2">
    <name type="scientific">Parasitella parasitica</name>
    <dbReference type="NCBI Taxonomy" id="35722"/>
    <lineage>
        <taxon>Eukaryota</taxon>
        <taxon>Fungi</taxon>
        <taxon>Fungi incertae sedis</taxon>
        <taxon>Mucoromycota</taxon>
        <taxon>Mucoromycotina</taxon>
        <taxon>Mucoromycetes</taxon>
        <taxon>Mucorales</taxon>
        <taxon>Mucorineae</taxon>
        <taxon>Mucoraceae</taxon>
        <taxon>Parasitella</taxon>
    </lineage>
</organism>
<name>A0A0B7MVE5_9FUNG</name>
<keyword evidence="2" id="KW-1185">Reference proteome</keyword>
<reference evidence="1 2" key="1">
    <citation type="submission" date="2014-09" db="EMBL/GenBank/DDBJ databases">
        <authorList>
            <person name="Ellenberger Sabrina"/>
        </authorList>
    </citation>
    <scope>NUCLEOTIDE SEQUENCE [LARGE SCALE GENOMIC DNA]</scope>
    <source>
        <strain evidence="1 2">CBS 412.66</strain>
    </source>
</reference>
<proteinExistence type="predicted"/>
<dbReference type="Proteomes" id="UP000054107">
    <property type="component" value="Unassembled WGS sequence"/>
</dbReference>
<gene>
    <name evidence="1" type="primary">PARPA_02546.1 scaffold 4843</name>
</gene>
<dbReference type="STRING" id="35722.A0A0B7MVE5"/>
<accession>A0A0B7MVE5</accession>
<dbReference type="OrthoDB" id="2290329at2759"/>
<dbReference type="AlphaFoldDB" id="A0A0B7MVE5"/>